<protein>
    <submittedName>
        <fullName evidence="3">Serine hydrolase</fullName>
    </submittedName>
</protein>
<dbReference type="Pfam" id="PF00144">
    <property type="entry name" value="Beta-lactamase"/>
    <property type="match status" value="1"/>
</dbReference>
<dbReference type="InterPro" id="IPR001466">
    <property type="entry name" value="Beta-lactam-related"/>
</dbReference>
<feature type="domain" description="Beta-lactamase-related" evidence="2">
    <location>
        <begin position="55"/>
        <end position="322"/>
    </location>
</feature>
<dbReference type="InterPro" id="IPR012338">
    <property type="entry name" value="Beta-lactam/transpept-like"/>
</dbReference>
<dbReference type="PANTHER" id="PTHR43283:SF7">
    <property type="entry name" value="BETA-LACTAMASE-RELATED DOMAIN-CONTAINING PROTEIN"/>
    <property type="match status" value="1"/>
</dbReference>
<evidence type="ECO:0000256" key="1">
    <source>
        <dbReference type="SAM" id="MobiDB-lite"/>
    </source>
</evidence>
<dbReference type="InterPro" id="IPR050789">
    <property type="entry name" value="Diverse_Enzym_Activities"/>
</dbReference>
<keyword evidence="3" id="KW-0378">Hydrolase</keyword>
<evidence type="ECO:0000313" key="3">
    <source>
        <dbReference type="EMBL" id="KAB7741661.1"/>
    </source>
</evidence>
<proteinExistence type="predicted"/>
<dbReference type="GO" id="GO:0016787">
    <property type="term" value="F:hydrolase activity"/>
    <property type="evidence" value="ECO:0007669"/>
    <property type="project" value="UniProtKB-KW"/>
</dbReference>
<sequence>MTSLPPLPPQPAGTPWPTEEWPLGDLPAGMDRARFDALVDAPFVRQHGDFGETFAFVAVHKGRLVYERYGPNHGPDVTCPSWSEAKSITQALVGILVDDGKLDIQAPADVREWREAADDPRRAITPDLLLRMSSGLAFIEEYLPDRPSDVVEMLWGKGKEDVAHFAASFPLAHKPGTFYSYASGTTNIVSRCAAQAADAFGPDFESFMRERLFEPIGMRTPRPKFDKAGTFIGSSFCFATPRDFARFGLLYMRDGVWDGRRILPPGWVDYARTPTWQQETTVDGPYGAHWWLGLGGRGSFSANGYEGQFTVIAPDIDLILVRNGKAPGVTEKENVRRWLGKIADCFR</sequence>
<organism evidence="3 4">
    <name type="scientific">Parvibaculum sedimenti</name>
    <dbReference type="NCBI Taxonomy" id="2608632"/>
    <lineage>
        <taxon>Bacteria</taxon>
        <taxon>Pseudomonadati</taxon>
        <taxon>Pseudomonadota</taxon>
        <taxon>Alphaproteobacteria</taxon>
        <taxon>Hyphomicrobiales</taxon>
        <taxon>Parvibaculaceae</taxon>
        <taxon>Parvibaculum</taxon>
    </lineage>
</organism>
<dbReference type="SUPFAM" id="SSF56601">
    <property type="entry name" value="beta-lactamase/transpeptidase-like"/>
    <property type="match status" value="1"/>
</dbReference>
<dbReference type="Proteomes" id="UP000468901">
    <property type="component" value="Unassembled WGS sequence"/>
</dbReference>
<feature type="compositionally biased region" description="Pro residues" evidence="1">
    <location>
        <begin position="1"/>
        <end position="14"/>
    </location>
</feature>
<comment type="caution">
    <text evidence="3">The sequence shown here is derived from an EMBL/GenBank/DDBJ whole genome shotgun (WGS) entry which is preliminary data.</text>
</comment>
<dbReference type="Gene3D" id="3.40.710.10">
    <property type="entry name" value="DD-peptidase/beta-lactamase superfamily"/>
    <property type="match status" value="1"/>
</dbReference>
<dbReference type="AlphaFoldDB" id="A0A6N6VKY2"/>
<evidence type="ECO:0000313" key="4">
    <source>
        <dbReference type="Proteomes" id="UP000468901"/>
    </source>
</evidence>
<keyword evidence="4" id="KW-1185">Reference proteome</keyword>
<dbReference type="EMBL" id="WESC01000003">
    <property type="protein sequence ID" value="KAB7741661.1"/>
    <property type="molecule type" value="Genomic_DNA"/>
</dbReference>
<accession>A0A6N6VKY2</accession>
<feature type="region of interest" description="Disordered" evidence="1">
    <location>
        <begin position="1"/>
        <end position="25"/>
    </location>
</feature>
<evidence type="ECO:0000259" key="2">
    <source>
        <dbReference type="Pfam" id="PF00144"/>
    </source>
</evidence>
<name>A0A6N6VKY2_9HYPH</name>
<gene>
    <name evidence="3" type="ORF">F2P47_04455</name>
</gene>
<dbReference type="PANTHER" id="PTHR43283">
    <property type="entry name" value="BETA-LACTAMASE-RELATED"/>
    <property type="match status" value="1"/>
</dbReference>
<reference evidence="3 4" key="1">
    <citation type="submission" date="2019-09" db="EMBL/GenBank/DDBJ databases">
        <title>Parvibaculum sedimenti sp. nov., isolated from sediment.</title>
        <authorList>
            <person name="Wang Y."/>
        </authorList>
    </citation>
    <scope>NUCLEOTIDE SEQUENCE [LARGE SCALE GENOMIC DNA]</scope>
    <source>
        <strain evidence="3 4">HXT-9</strain>
    </source>
</reference>
<dbReference type="RefSeq" id="WP_152214964.1">
    <property type="nucleotide sequence ID" value="NZ_WESC01000003.1"/>
</dbReference>